<sequence length="318" mass="35766">MGYPRSQLIDPTVSGTYHCVSRCVRRAFLCGDDALSGRNFDHRKQWIEDRLLFLAEVFSASVLAYAVMSNHVHVVVHMAPEAVDRWSDTEVAERWVRLCPVKVGGDIDPELCRRKAAALAGNEERIRELRLRLGSLSWFMRCLAEWIAREANQEDGCTGRFWEGRYKCQVLLDDQAVLACMTYVDLNPVRAGVAADLRSSHHTSIQRKLQTQSADAIDQPIAAVAGPTMAGFLPISGREYIELVDWAGRQLRPDKRGAISELAPPALRRFGDESKWLGQVRGIEHRYWRAVGTVDVLLQTAKAIGQRWLKGGRMPVVD</sequence>
<dbReference type="InterPro" id="IPR002686">
    <property type="entry name" value="Transposase_17"/>
</dbReference>
<keyword evidence="3" id="KW-1185">Reference proteome</keyword>
<comment type="caution">
    <text evidence="2">The sequence shown here is derived from an EMBL/GenBank/DDBJ whole genome shotgun (WGS) entry which is preliminary data.</text>
</comment>
<reference evidence="2 3" key="1">
    <citation type="submission" date="2020-09" db="EMBL/GenBank/DDBJ databases">
        <title>Pseudoxanthomonas sp. CAU 1598 isolated from sand of Yaerae Beach.</title>
        <authorList>
            <person name="Kim W."/>
        </authorList>
    </citation>
    <scope>NUCLEOTIDE SEQUENCE [LARGE SCALE GENOMIC DNA]</scope>
    <source>
        <strain evidence="2 3">CAU 1598</strain>
    </source>
</reference>
<dbReference type="SMART" id="SM01321">
    <property type="entry name" value="Y1_Tnp"/>
    <property type="match status" value="1"/>
</dbReference>
<proteinExistence type="predicted"/>
<evidence type="ECO:0000259" key="1">
    <source>
        <dbReference type="SMART" id="SM01321"/>
    </source>
</evidence>
<dbReference type="GO" id="GO:0006313">
    <property type="term" value="P:DNA transposition"/>
    <property type="evidence" value="ECO:0007669"/>
    <property type="project" value="InterPro"/>
</dbReference>
<dbReference type="GO" id="GO:0003677">
    <property type="term" value="F:DNA binding"/>
    <property type="evidence" value="ECO:0007669"/>
    <property type="project" value="InterPro"/>
</dbReference>
<name>A0AAW3ZKP5_9GAMM</name>
<dbReference type="GO" id="GO:0004803">
    <property type="term" value="F:transposase activity"/>
    <property type="evidence" value="ECO:0007669"/>
    <property type="project" value="InterPro"/>
</dbReference>
<dbReference type="AlphaFoldDB" id="A0AAW3ZKP5"/>
<dbReference type="Gene3D" id="3.30.70.1290">
    <property type="entry name" value="Transposase IS200-like"/>
    <property type="match status" value="1"/>
</dbReference>
<dbReference type="InterPro" id="IPR036515">
    <property type="entry name" value="Transposase_17_sf"/>
</dbReference>
<dbReference type="PANTHER" id="PTHR34322:SF2">
    <property type="entry name" value="TRANSPOSASE IS200-LIKE DOMAIN-CONTAINING PROTEIN"/>
    <property type="match status" value="1"/>
</dbReference>
<dbReference type="SUPFAM" id="SSF143422">
    <property type="entry name" value="Transposase IS200-like"/>
    <property type="match status" value="1"/>
</dbReference>
<organism evidence="2 3">
    <name type="scientific">Pseudomarimonas arenosa</name>
    <dbReference type="NCBI Taxonomy" id="2774145"/>
    <lineage>
        <taxon>Bacteria</taxon>
        <taxon>Pseudomonadati</taxon>
        <taxon>Pseudomonadota</taxon>
        <taxon>Gammaproteobacteria</taxon>
        <taxon>Lysobacterales</taxon>
        <taxon>Lysobacteraceae</taxon>
        <taxon>Pseudomarimonas</taxon>
    </lineage>
</organism>
<evidence type="ECO:0000313" key="2">
    <source>
        <dbReference type="EMBL" id="MBD8526665.1"/>
    </source>
</evidence>
<dbReference type="PANTHER" id="PTHR34322">
    <property type="entry name" value="TRANSPOSASE, Y1_TNP DOMAIN-CONTAINING"/>
    <property type="match status" value="1"/>
</dbReference>
<dbReference type="Proteomes" id="UP000613768">
    <property type="component" value="Unassembled WGS sequence"/>
</dbReference>
<feature type="domain" description="Transposase IS200-like" evidence="1">
    <location>
        <begin position="13"/>
        <end position="187"/>
    </location>
</feature>
<gene>
    <name evidence="2" type="ORF">IFO71_13045</name>
</gene>
<protein>
    <submittedName>
        <fullName evidence="2">Transposase</fullName>
    </submittedName>
</protein>
<dbReference type="EMBL" id="JACYTR010000027">
    <property type="protein sequence ID" value="MBD8526665.1"/>
    <property type="molecule type" value="Genomic_DNA"/>
</dbReference>
<evidence type="ECO:0000313" key="3">
    <source>
        <dbReference type="Proteomes" id="UP000613768"/>
    </source>
</evidence>
<accession>A0AAW3ZKP5</accession>